<dbReference type="PANTHER" id="PTHR33515:SF1">
    <property type="entry name" value="RIBOSOME-BINDING FACTOR A, CHLOROPLASTIC-RELATED"/>
    <property type="match status" value="1"/>
</dbReference>
<keyword evidence="2" id="KW-0732">Signal</keyword>
<dbReference type="Proteomes" id="UP001165065">
    <property type="component" value="Unassembled WGS sequence"/>
</dbReference>
<gene>
    <name evidence="3" type="ORF">TrCOL_g11965</name>
</gene>
<name>A0A9W7L1D6_9STRA</name>
<evidence type="ECO:0000313" key="3">
    <source>
        <dbReference type="EMBL" id="GMI19721.1"/>
    </source>
</evidence>
<dbReference type="Gene3D" id="3.30.300.20">
    <property type="match status" value="1"/>
</dbReference>
<evidence type="ECO:0000256" key="2">
    <source>
        <dbReference type="SAM" id="SignalP"/>
    </source>
</evidence>
<dbReference type="InterPro" id="IPR000238">
    <property type="entry name" value="RbfA"/>
</dbReference>
<dbReference type="PANTHER" id="PTHR33515">
    <property type="entry name" value="RIBOSOME-BINDING FACTOR A, CHLOROPLASTIC-RELATED"/>
    <property type="match status" value="1"/>
</dbReference>
<feature type="region of interest" description="Disordered" evidence="1">
    <location>
        <begin position="181"/>
        <end position="227"/>
    </location>
</feature>
<dbReference type="EMBL" id="BRYA01000499">
    <property type="protein sequence ID" value="GMI19721.1"/>
    <property type="molecule type" value="Genomic_DNA"/>
</dbReference>
<feature type="signal peptide" evidence="2">
    <location>
        <begin position="1"/>
        <end position="21"/>
    </location>
</feature>
<protein>
    <recommendedName>
        <fullName evidence="5">Ribosome-binding factor A</fullName>
    </recommendedName>
</protein>
<proteinExistence type="predicted"/>
<accession>A0A9W7L1D6</accession>
<dbReference type="InterPro" id="IPR023799">
    <property type="entry name" value="RbfA_dom_sf"/>
</dbReference>
<dbReference type="Pfam" id="PF02033">
    <property type="entry name" value="RBFA"/>
    <property type="match status" value="1"/>
</dbReference>
<dbReference type="GO" id="GO:0005829">
    <property type="term" value="C:cytosol"/>
    <property type="evidence" value="ECO:0007669"/>
    <property type="project" value="TreeGrafter"/>
</dbReference>
<evidence type="ECO:0008006" key="5">
    <source>
        <dbReference type="Google" id="ProtNLM"/>
    </source>
</evidence>
<organism evidence="3 4">
    <name type="scientific">Triparma columacea</name>
    <dbReference type="NCBI Taxonomy" id="722753"/>
    <lineage>
        <taxon>Eukaryota</taxon>
        <taxon>Sar</taxon>
        <taxon>Stramenopiles</taxon>
        <taxon>Ochrophyta</taxon>
        <taxon>Bolidophyceae</taxon>
        <taxon>Parmales</taxon>
        <taxon>Triparmaceae</taxon>
        <taxon>Triparma</taxon>
    </lineage>
</organism>
<feature type="compositionally biased region" description="Acidic residues" evidence="1">
    <location>
        <begin position="188"/>
        <end position="227"/>
    </location>
</feature>
<dbReference type="SUPFAM" id="SSF89919">
    <property type="entry name" value="Ribosome-binding factor A, RbfA"/>
    <property type="match status" value="1"/>
</dbReference>
<evidence type="ECO:0000313" key="4">
    <source>
        <dbReference type="Proteomes" id="UP001165065"/>
    </source>
</evidence>
<feature type="chain" id="PRO_5040983589" description="Ribosome-binding factor A" evidence="2">
    <location>
        <begin position="22"/>
        <end position="227"/>
    </location>
</feature>
<keyword evidence="4" id="KW-1185">Reference proteome</keyword>
<dbReference type="AlphaFoldDB" id="A0A9W7L1D6"/>
<dbReference type="GO" id="GO:0006364">
    <property type="term" value="P:rRNA processing"/>
    <property type="evidence" value="ECO:0007669"/>
    <property type="project" value="InterPro"/>
</dbReference>
<dbReference type="GO" id="GO:0043024">
    <property type="term" value="F:ribosomal small subunit binding"/>
    <property type="evidence" value="ECO:0007669"/>
    <property type="project" value="TreeGrafter"/>
</dbReference>
<dbReference type="InterPro" id="IPR015946">
    <property type="entry name" value="KH_dom-like_a/b"/>
</dbReference>
<reference evidence="4" key="1">
    <citation type="journal article" date="2023" name="Commun. Biol.">
        <title>Genome analysis of Parmales, the sister group of diatoms, reveals the evolutionary specialization of diatoms from phago-mixotrophs to photoautotrophs.</title>
        <authorList>
            <person name="Ban H."/>
            <person name="Sato S."/>
            <person name="Yoshikawa S."/>
            <person name="Yamada K."/>
            <person name="Nakamura Y."/>
            <person name="Ichinomiya M."/>
            <person name="Sato N."/>
            <person name="Blanc-Mathieu R."/>
            <person name="Endo H."/>
            <person name="Kuwata A."/>
            <person name="Ogata H."/>
        </authorList>
    </citation>
    <scope>NUCLEOTIDE SEQUENCE [LARGE SCALE GENOMIC DNA]</scope>
</reference>
<dbReference type="OrthoDB" id="42420at2759"/>
<comment type="caution">
    <text evidence="3">The sequence shown here is derived from an EMBL/GenBank/DDBJ whole genome shotgun (WGS) entry which is preliminary data.</text>
</comment>
<evidence type="ECO:0000256" key="1">
    <source>
        <dbReference type="SAM" id="MobiDB-lite"/>
    </source>
</evidence>
<sequence>MRTFLYLITLLLTSIIINVTSFTPLHRSTRLKPSVHASSALFIQRQSARDGQDRSKRQERMGREVRGEIAQIIFNGYEVKNGSTLPFDLRSTISILSADVSPDLRQARVSVSIRDSDEGEVGKRRAFSWLVDNNSSIKHALSQRLKHMKSIPSLTFVQQDVGGAVDVMNIIDKIGKGAKRESLGMYGGDDDELPEGWELEDEEEDEDLENDDDGDDDDDDDFDFDLE</sequence>